<keyword evidence="1" id="KW-0812">Transmembrane</keyword>
<sequence length="156" mass="17494">MFKRIIPNNNNNINPIDPTPSYLFVFKNPLAFIREGLELAKTWHYKCTGMILFVLALLLFPSAAPCGCCGGRRVAPDVMTTPFTRAFLWLDRTVMSMLVPCRGLMSAPPSYGPAAGEGCIPDGYWPRGKERLWVPSSCKATMLKSRFRKEQDFGDI</sequence>
<dbReference type="Proteomes" id="UP000327013">
    <property type="component" value="Chromosome 2"/>
</dbReference>
<reference evidence="2 3" key="1">
    <citation type="submission" date="2019-06" db="EMBL/GenBank/DDBJ databases">
        <title>A chromosomal-level reference genome of Carpinus fangiana (Coryloideae, Betulaceae).</title>
        <authorList>
            <person name="Yang X."/>
            <person name="Wang Z."/>
            <person name="Zhang L."/>
            <person name="Hao G."/>
            <person name="Liu J."/>
            <person name="Yang Y."/>
        </authorList>
    </citation>
    <scope>NUCLEOTIDE SEQUENCE [LARGE SCALE GENOMIC DNA]</scope>
    <source>
        <strain evidence="2">Cfa_2016G</strain>
        <tissue evidence="2">Leaf</tissue>
    </source>
</reference>
<dbReference type="EMBL" id="CM017322">
    <property type="protein sequence ID" value="KAE8008351.1"/>
    <property type="molecule type" value="Genomic_DNA"/>
</dbReference>
<dbReference type="AlphaFoldDB" id="A0A5N6QMI7"/>
<name>A0A5N6QMI7_9ROSI</name>
<accession>A0A5N6QMI7</accession>
<evidence type="ECO:0000313" key="2">
    <source>
        <dbReference type="EMBL" id="KAE8008351.1"/>
    </source>
</evidence>
<feature type="transmembrane region" description="Helical" evidence="1">
    <location>
        <begin position="43"/>
        <end position="64"/>
    </location>
</feature>
<proteinExistence type="predicted"/>
<evidence type="ECO:0000256" key="1">
    <source>
        <dbReference type="SAM" id="Phobius"/>
    </source>
</evidence>
<protein>
    <submittedName>
        <fullName evidence="2">Uncharacterized protein</fullName>
    </submittedName>
</protein>
<organism evidence="2 3">
    <name type="scientific">Carpinus fangiana</name>
    <dbReference type="NCBI Taxonomy" id="176857"/>
    <lineage>
        <taxon>Eukaryota</taxon>
        <taxon>Viridiplantae</taxon>
        <taxon>Streptophyta</taxon>
        <taxon>Embryophyta</taxon>
        <taxon>Tracheophyta</taxon>
        <taxon>Spermatophyta</taxon>
        <taxon>Magnoliopsida</taxon>
        <taxon>eudicotyledons</taxon>
        <taxon>Gunneridae</taxon>
        <taxon>Pentapetalae</taxon>
        <taxon>rosids</taxon>
        <taxon>fabids</taxon>
        <taxon>Fagales</taxon>
        <taxon>Betulaceae</taxon>
        <taxon>Carpinus</taxon>
    </lineage>
</organism>
<gene>
    <name evidence="2" type="ORF">FH972_004872</name>
</gene>
<evidence type="ECO:0000313" key="3">
    <source>
        <dbReference type="Proteomes" id="UP000327013"/>
    </source>
</evidence>
<keyword evidence="3" id="KW-1185">Reference proteome</keyword>
<keyword evidence="1" id="KW-1133">Transmembrane helix</keyword>
<keyword evidence="1" id="KW-0472">Membrane</keyword>